<keyword evidence="6 7" id="KW-0472">Membrane</keyword>
<keyword evidence="4 7" id="KW-0812">Transmembrane</keyword>
<dbReference type="EMBL" id="CP046620">
    <property type="protein sequence ID" value="QHQ33855.1"/>
    <property type="molecule type" value="Genomic_DNA"/>
</dbReference>
<feature type="transmembrane region" description="Helical" evidence="7">
    <location>
        <begin position="168"/>
        <end position="186"/>
    </location>
</feature>
<keyword evidence="7" id="KW-0997">Cell inner membrane</keyword>
<feature type="domain" description="Tripartite ATP-independent periplasmic transporters DctQ component" evidence="9">
    <location>
        <begin position="57"/>
        <end position="189"/>
    </location>
</feature>
<accession>A0A6P1SWF2</accession>
<dbReference type="Proteomes" id="UP000464495">
    <property type="component" value="Chromosome"/>
</dbReference>
<keyword evidence="3" id="KW-1003">Cell membrane</keyword>
<comment type="subunit">
    <text evidence="7">The complex comprises the extracytoplasmic solute receptor protein and the two transmembrane proteins.</text>
</comment>
<feature type="region of interest" description="Disordered" evidence="8">
    <location>
        <begin position="1"/>
        <end position="31"/>
    </location>
</feature>
<comment type="similarity">
    <text evidence="7">Belongs to the TRAP transporter small permease family.</text>
</comment>
<dbReference type="InterPro" id="IPR055348">
    <property type="entry name" value="DctQ"/>
</dbReference>
<keyword evidence="2 7" id="KW-0813">Transport</keyword>
<feature type="transmembrane region" description="Helical" evidence="7">
    <location>
        <begin position="126"/>
        <end position="148"/>
    </location>
</feature>
<dbReference type="KEGG" id="amaq:GO499_01000"/>
<evidence type="ECO:0000313" key="10">
    <source>
        <dbReference type="EMBL" id="QHQ33855.1"/>
    </source>
</evidence>
<keyword evidence="11" id="KW-1185">Reference proteome</keyword>
<evidence type="ECO:0000256" key="8">
    <source>
        <dbReference type="SAM" id="MobiDB-lite"/>
    </source>
</evidence>
<evidence type="ECO:0000256" key="5">
    <source>
        <dbReference type="ARBA" id="ARBA00022989"/>
    </source>
</evidence>
<dbReference type="GO" id="GO:0005886">
    <property type="term" value="C:plasma membrane"/>
    <property type="evidence" value="ECO:0007669"/>
    <property type="project" value="UniProtKB-SubCell"/>
</dbReference>
<name>A0A6P1SWF2_9RHOB</name>
<evidence type="ECO:0000256" key="1">
    <source>
        <dbReference type="ARBA" id="ARBA00004651"/>
    </source>
</evidence>
<feature type="transmembrane region" description="Helical" evidence="7">
    <location>
        <begin position="73"/>
        <end position="95"/>
    </location>
</feature>
<keyword evidence="5 7" id="KW-1133">Transmembrane helix</keyword>
<comment type="function">
    <text evidence="7">Part of the tripartite ATP-independent periplasmic (TRAP) transport system.</text>
</comment>
<sequence>MGFVPVAKPRSATGTKNSDVTPRSDKDSVSSGGRLFRGWTFIVEGSAALGTMMIVGLMLIICADIVARNVFGASLPLVSELGGLLVVLIVALQLAATVRADRLAHTSVFIGPLSARRPRMAAALKTAFHLIGAAVTGGMAWASVRVLTKDIVSGEFIGTPGLGTLPTWPFRALILAGLTIAALEFLRRAGTQLASLRKPAP</sequence>
<feature type="compositionally biased region" description="Polar residues" evidence="8">
    <location>
        <begin position="12"/>
        <end position="21"/>
    </location>
</feature>
<protein>
    <recommendedName>
        <fullName evidence="7">TRAP transporter small permease protein</fullName>
    </recommendedName>
</protein>
<evidence type="ECO:0000313" key="11">
    <source>
        <dbReference type="Proteomes" id="UP000464495"/>
    </source>
</evidence>
<reference evidence="10 11" key="1">
    <citation type="submission" date="2019-12" db="EMBL/GenBank/DDBJ databases">
        <title>Complete genome sequence of Algicella marina strain 9Alg 56(T) isolated from the red alga Tichocarpus crinitus.</title>
        <authorList>
            <person name="Kim S.-G."/>
            <person name="Nedashkovskaya O.I."/>
        </authorList>
    </citation>
    <scope>NUCLEOTIDE SEQUENCE [LARGE SCALE GENOMIC DNA]</scope>
    <source>
        <strain evidence="10 11">9Alg 56</strain>
    </source>
</reference>
<comment type="subcellular location">
    <subcellularLocation>
        <location evidence="7">Cell inner membrane</location>
        <topology evidence="7">Multi-pass membrane protein</topology>
    </subcellularLocation>
    <subcellularLocation>
        <location evidence="1">Cell membrane</location>
        <topology evidence="1">Multi-pass membrane protein</topology>
    </subcellularLocation>
</comment>
<gene>
    <name evidence="10" type="ORF">GO499_01000</name>
</gene>
<dbReference type="Pfam" id="PF04290">
    <property type="entry name" value="DctQ"/>
    <property type="match status" value="1"/>
</dbReference>
<evidence type="ECO:0000259" key="9">
    <source>
        <dbReference type="Pfam" id="PF04290"/>
    </source>
</evidence>
<feature type="transmembrane region" description="Helical" evidence="7">
    <location>
        <begin position="41"/>
        <end position="67"/>
    </location>
</feature>
<evidence type="ECO:0000256" key="2">
    <source>
        <dbReference type="ARBA" id="ARBA00022448"/>
    </source>
</evidence>
<proteinExistence type="inferred from homology"/>
<dbReference type="AlphaFoldDB" id="A0A6P1SWF2"/>
<evidence type="ECO:0000256" key="7">
    <source>
        <dbReference type="RuleBase" id="RU369079"/>
    </source>
</evidence>
<organism evidence="10 11">
    <name type="scientific">Algicella marina</name>
    <dbReference type="NCBI Taxonomy" id="2683284"/>
    <lineage>
        <taxon>Bacteria</taxon>
        <taxon>Pseudomonadati</taxon>
        <taxon>Pseudomonadota</taxon>
        <taxon>Alphaproteobacteria</taxon>
        <taxon>Rhodobacterales</taxon>
        <taxon>Paracoccaceae</taxon>
        <taxon>Algicella</taxon>
    </lineage>
</organism>
<dbReference type="GO" id="GO:0022857">
    <property type="term" value="F:transmembrane transporter activity"/>
    <property type="evidence" value="ECO:0007669"/>
    <property type="project" value="UniProtKB-UniRule"/>
</dbReference>
<evidence type="ECO:0000256" key="6">
    <source>
        <dbReference type="ARBA" id="ARBA00023136"/>
    </source>
</evidence>
<evidence type="ECO:0000256" key="4">
    <source>
        <dbReference type="ARBA" id="ARBA00022692"/>
    </source>
</evidence>
<evidence type="ECO:0000256" key="3">
    <source>
        <dbReference type="ARBA" id="ARBA00022475"/>
    </source>
</evidence>